<dbReference type="AlphaFoldDB" id="A0A7L0ULB9"/>
<name>A0A7L0ULB9_CHOAC</name>
<dbReference type="Proteomes" id="UP000568556">
    <property type="component" value="Unassembled WGS sequence"/>
</dbReference>
<feature type="non-terminal residue" evidence="2">
    <location>
        <position position="1"/>
    </location>
</feature>
<evidence type="ECO:0000313" key="2">
    <source>
        <dbReference type="EMBL" id="NXL67767.1"/>
    </source>
</evidence>
<dbReference type="OrthoDB" id="9950230at2759"/>
<protein>
    <submittedName>
        <fullName evidence="2">ENR1 protein</fullName>
    </submittedName>
</protein>
<proteinExistence type="predicted"/>
<gene>
    <name evidence="2" type="primary">Erv31_2</name>
    <name evidence="2" type="ORF">CHOACU_R15041</name>
</gene>
<feature type="region of interest" description="Disordered" evidence="1">
    <location>
        <begin position="1"/>
        <end position="24"/>
    </location>
</feature>
<accession>A0A7L0ULB9</accession>
<feature type="non-terminal residue" evidence="2">
    <location>
        <position position="95"/>
    </location>
</feature>
<evidence type="ECO:0000256" key="1">
    <source>
        <dbReference type="SAM" id="MobiDB-lite"/>
    </source>
</evidence>
<evidence type="ECO:0000313" key="3">
    <source>
        <dbReference type="Proteomes" id="UP000568556"/>
    </source>
</evidence>
<sequence length="95" mass="10763">QNREGAWWYEDTRDGPGTDNPFGDYNLKPYFDPDPSEAGPFENGTRALKGHYWVCGHHAYKLLPPNWTGVHYVGVIRPLFFLLPGGESIELSVKV</sequence>
<comment type="caution">
    <text evidence="2">The sequence shown here is derived from an EMBL/GenBank/DDBJ whole genome shotgun (WGS) entry which is preliminary data.</text>
</comment>
<keyword evidence="3" id="KW-1185">Reference proteome</keyword>
<organism evidence="2 3">
    <name type="scientific">Chordeiles acutipennis</name>
    <name type="common">Lesser nighthawk</name>
    <name type="synonym">Caprimulgus acutipennis</name>
    <dbReference type="NCBI Taxonomy" id="118183"/>
    <lineage>
        <taxon>Eukaryota</taxon>
        <taxon>Metazoa</taxon>
        <taxon>Chordata</taxon>
        <taxon>Craniata</taxon>
        <taxon>Vertebrata</taxon>
        <taxon>Euteleostomi</taxon>
        <taxon>Archelosauria</taxon>
        <taxon>Archosauria</taxon>
        <taxon>Dinosauria</taxon>
        <taxon>Saurischia</taxon>
        <taxon>Theropoda</taxon>
        <taxon>Coelurosauria</taxon>
        <taxon>Aves</taxon>
        <taxon>Neognathae</taxon>
        <taxon>Neoaves</taxon>
        <taxon>Strisores</taxon>
        <taxon>Caprimulgiformes</taxon>
        <taxon>Caprimulgidae</taxon>
        <taxon>Chordeilinae</taxon>
        <taxon>Chordeiles</taxon>
    </lineage>
</organism>
<reference evidence="2 3" key="1">
    <citation type="submission" date="2019-09" db="EMBL/GenBank/DDBJ databases">
        <title>Bird 10,000 Genomes (B10K) Project - Family phase.</title>
        <authorList>
            <person name="Zhang G."/>
        </authorList>
    </citation>
    <scope>NUCLEOTIDE SEQUENCE [LARGE SCALE GENOMIC DNA]</scope>
    <source>
        <strain evidence="2">B10K-DU-008-62</strain>
        <tissue evidence="2">Mixed tissue sample</tissue>
    </source>
</reference>
<dbReference type="EMBL" id="VXAQ01002538">
    <property type="protein sequence ID" value="NXL67767.1"/>
    <property type="molecule type" value="Genomic_DNA"/>
</dbReference>